<organism evidence="5 6">
    <name type="scientific">Paenibacillus swuensis</name>
    <dbReference type="NCBI Taxonomy" id="1178515"/>
    <lineage>
        <taxon>Bacteria</taxon>
        <taxon>Bacillati</taxon>
        <taxon>Bacillota</taxon>
        <taxon>Bacilli</taxon>
        <taxon>Bacillales</taxon>
        <taxon>Paenibacillaceae</taxon>
        <taxon>Paenibacillus</taxon>
    </lineage>
</organism>
<dbReference type="InterPro" id="IPR037038">
    <property type="entry name" value="HepT-like_sf"/>
</dbReference>
<dbReference type="OrthoDB" id="2375467at2"/>
<comment type="similarity">
    <text evidence="4">Belongs to the HepT RNase toxin family.</text>
</comment>
<accession>A0A172TMM9</accession>
<dbReference type="GO" id="GO:0110001">
    <property type="term" value="C:toxin-antitoxin complex"/>
    <property type="evidence" value="ECO:0007669"/>
    <property type="project" value="InterPro"/>
</dbReference>
<keyword evidence="2" id="KW-0540">Nuclease</keyword>
<dbReference type="PANTHER" id="PTHR33397:SF5">
    <property type="entry name" value="RNASE YUTE-RELATED"/>
    <property type="match status" value="1"/>
</dbReference>
<evidence type="ECO:0000256" key="4">
    <source>
        <dbReference type="ARBA" id="ARBA00024207"/>
    </source>
</evidence>
<dbReference type="PANTHER" id="PTHR33397">
    <property type="entry name" value="UPF0331 PROTEIN YUTE"/>
    <property type="match status" value="1"/>
</dbReference>
<evidence type="ECO:0000313" key="6">
    <source>
        <dbReference type="Proteomes" id="UP000076927"/>
    </source>
</evidence>
<dbReference type="RefSeq" id="WP_068610067.1">
    <property type="nucleotide sequence ID" value="NZ_CP011388.1"/>
</dbReference>
<sequence length="141" mass="16583">MYYVNHEQIDLRLNFLPVVVSALRELERKESGFTMLDHFAQERALHLAIEAVTDVGSYMIDAFIMRDPSSYEDILSILQDEKVYTDEVYHTLTALVKLRRPLVQEFFEWERVGKHELLKELPDALEDFADSVRSYLEKEKA</sequence>
<proteinExistence type="inferred from homology"/>
<evidence type="ECO:0008006" key="7">
    <source>
        <dbReference type="Google" id="ProtNLM"/>
    </source>
</evidence>
<evidence type="ECO:0000313" key="5">
    <source>
        <dbReference type="EMBL" id="ANE48339.1"/>
    </source>
</evidence>
<dbReference type="GO" id="GO:0004540">
    <property type="term" value="F:RNA nuclease activity"/>
    <property type="evidence" value="ECO:0007669"/>
    <property type="project" value="InterPro"/>
</dbReference>
<dbReference type="InterPro" id="IPR008201">
    <property type="entry name" value="HepT-like"/>
</dbReference>
<protein>
    <recommendedName>
        <fullName evidence="7">DUF86 domain-containing protein</fullName>
    </recommendedName>
</protein>
<evidence type="ECO:0000256" key="1">
    <source>
        <dbReference type="ARBA" id="ARBA00022649"/>
    </source>
</evidence>
<reference evidence="5 6" key="1">
    <citation type="submission" date="2015-01" db="EMBL/GenBank/DDBJ databases">
        <title>Paenibacillus swuensis/DY6/whole genome sequencing.</title>
        <authorList>
            <person name="Kim M.K."/>
            <person name="Srinivasan S."/>
            <person name="Lee J.-J."/>
        </authorList>
    </citation>
    <scope>NUCLEOTIDE SEQUENCE [LARGE SCALE GENOMIC DNA]</scope>
    <source>
        <strain evidence="5 6">DY6</strain>
    </source>
</reference>
<keyword evidence="6" id="KW-1185">Reference proteome</keyword>
<dbReference type="Proteomes" id="UP000076927">
    <property type="component" value="Chromosome"/>
</dbReference>
<dbReference type="Gene3D" id="1.20.120.580">
    <property type="entry name" value="bsu32300-like"/>
    <property type="match status" value="1"/>
</dbReference>
<gene>
    <name evidence="5" type="ORF">SY83_20945</name>
</gene>
<evidence type="ECO:0000256" key="2">
    <source>
        <dbReference type="ARBA" id="ARBA00022722"/>
    </source>
</evidence>
<name>A0A172TMM9_9BACL</name>
<dbReference type="KEGG" id="pswu:SY83_20945"/>
<dbReference type="AlphaFoldDB" id="A0A172TMM9"/>
<dbReference type="EMBL" id="CP011388">
    <property type="protein sequence ID" value="ANE48339.1"/>
    <property type="molecule type" value="Genomic_DNA"/>
</dbReference>
<keyword evidence="3" id="KW-0378">Hydrolase</keyword>
<dbReference type="STRING" id="1178515.SY83_20945"/>
<dbReference type="GO" id="GO:0016787">
    <property type="term" value="F:hydrolase activity"/>
    <property type="evidence" value="ECO:0007669"/>
    <property type="project" value="UniProtKB-KW"/>
</dbReference>
<dbReference type="InterPro" id="IPR052379">
    <property type="entry name" value="Type_VII_TA_RNase"/>
</dbReference>
<dbReference type="PATRIC" id="fig|1178515.4.peg.4243"/>
<evidence type="ECO:0000256" key="3">
    <source>
        <dbReference type="ARBA" id="ARBA00022801"/>
    </source>
</evidence>
<dbReference type="Pfam" id="PF01934">
    <property type="entry name" value="HepT-like"/>
    <property type="match status" value="1"/>
</dbReference>
<keyword evidence="1" id="KW-1277">Toxin-antitoxin system</keyword>